<name>A0A1G7NCI4_9ACTN</name>
<dbReference type="AlphaFoldDB" id="A0A1G7NCI4"/>
<organism evidence="2 3">
    <name type="scientific">Klenkia brasiliensis</name>
    <dbReference type="NCBI Taxonomy" id="333142"/>
    <lineage>
        <taxon>Bacteria</taxon>
        <taxon>Bacillati</taxon>
        <taxon>Actinomycetota</taxon>
        <taxon>Actinomycetes</taxon>
        <taxon>Geodermatophilales</taxon>
        <taxon>Geodermatophilaceae</taxon>
        <taxon>Klenkia</taxon>
    </lineage>
</organism>
<keyword evidence="1" id="KW-0472">Membrane</keyword>
<keyword evidence="3" id="KW-1185">Reference proteome</keyword>
<evidence type="ECO:0000313" key="3">
    <source>
        <dbReference type="Proteomes" id="UP000198863"/>
    </source>
</evidence>
<dbReference type="EMBL" id="FNCF01000001">
    <property type="protein sequence ID" value="SDF71666.1"/>
    <property type="molecule type" value="Genomic_DNA"/>
</dbReference>
<keyword evidence="1" id="KW-0812">Transmembrane</keyword>
<sequence>MSIPPPRAPGRTASAGVTIAVVDVAGAVRVHRGALLGPAFLLTGDERLAEDRVDRALARLGPADDHAAAVAALVRTRGPRGAVVASGPDPWWVAPADLAAARATAAVLAGLDDAARAALVLDHEGLPADPAALARGRAALPDATAALDALLAVRRPPVRDDAAAVPRVRAHQRARRTRPLLLVAGLVVVALLAVLVPTPGPAPQAGGRFDGPTRGSLAGDEAVRYALLAAPAEGPATGRRELVFAGDLLGGRWALVAGRTERGWTGWWSAGPADGPLTPVAGPVALQPDRPAALQLDDALVVVAEPGEPVQVSTGLVVRADGTAGRDPVALPLVDGVGALRLAAPDPGGVAVQVRAGVSALPVPVTRAGDADARPAVPALAALRDGDADLGARAAAVDAALGAVAAPTGQDPATLSPQLLWAGTLPGPRGGGVDAAVLVVPQPSGALVVSTAWAARLADGSLQTIGCGTQGFKAGTDPAGLVVAVRCVVAERGTGAARATVLLTGPASTDRLPDERRDTDVVVDAGDGSTVPVGAAGTGDLLAG</sequence>
<gene>
    <name evidence="2" type="ORF">SAMN05660324_0980</name>
</gene>
<evidence type="ECO:0000313" key="2">
    <source>
        <dbReference type="EMBL" id="SDF71666.1"/>
    </source>
</evidence>
<reference evidence="3" key="1">
    <citation type="submission" date="2016-10" db="EMBL/GenBank/DDBJ databases">
        <authorList>
            <person name="Varghese N."/>
            <person name="Submissions S."/>
        </authorList>
    </citation>
    <scope>NUCLEOTIDE SEQUENCE [LARGE SCALE GENOMIC DNA]</scope>
    <source>
        <strain evidence="3">DSM 44526</strain>
    </source>
</reference>
<feature type="transmembrane region" description="Helical" evidence="1">
    <location>
        <begin position="179"/>
        <end position="196"/>
    </location>
</feature>
<proteinExistence type="predicted"/>
<evidence type="ECO:0000256" key="1">
    <source>
        <dbReference type="SAM" id="Phobius"/>
    </source>
</evidence>
<keyword evidence="1" id="KW-1133">Transmembrane helix</keyword>
<dbReference type="Proteomes" id="UP000198863">
    <property type="component" value="Unassembled WGS sequence"/>
</dbReference>
<accession>A0A1G7NCI4</accession>
<protein>
    <submittedName>
        <fullName evidence="2">Uncharacterized protein</fullName>
    </submittedName>
</protein>